<evidence type="ECO:0000256" key="1">
    <source>
        <dbReference type="SAM" id="Phobius"/>
    </source>
</evidence>
<dbReference type="AlphaFoldDB" id="A0A8J7H297"/>
<gene>
    <name evidence="2" type="ORF">I5677_08000</name>
</gene>
<comment type="caution">
    <text evidence="2">The sequence shown here is derived from an EMBL/GenBank/DDBJ whole genome shotgun (WGS) entry which is preliminary data.</text>
</comment>
<dbReference type="InterPro" id="IPR038728">
    <property type="entry name" value="YkvI-like"/>
</dbReference>
<feature type="transmembrane region" description="Helical" evidence="1">
    <location>
        <begin position="12"/>
        <end position="31"/>
    </location>
</feature>
<proteinExistence type="predicted"/>
<feature type="transmembrane region" description="Helical" evidence="1">
    <location>
        <begin position="86"/>
        <end position="110"/>
    </location>
</feature>
<protein>
    <recommendedName>
        <fullName evidence="4">Membrane protein YkvI</fullName>
    </recommendedName>
</protein>
<feature type="transmembrane region" description="Helical" evidence="1">
    <location>
        <begin position="37"/>
        <end position="60"/>
    </location>
</feature>
<reference evidence="2" key="1">
    <citation type="submission" date="2020-12" db="EMBL/GenBank/DDBJ databases">
        <title>M. sibirica DSM 26468T genome.</title>
        <authorList>
            <person name="Thieme N."/>
            <person name="Rettenmaier R."/>
            <person name="Zverlov V."/>
            <person name="Liebl W."/>
        </authorList>
    </citation>
    <scope>NUCLEOTIDE SEQUENCE</scope>
    <source>
        <strain evidence="2">DSM 26468</strain>
    </source>
</reference>
<dbReference type="EMBL" id="JAEAGR010000006">
    <property type="protein sequence ID" value="MBH1940828.1"/>
    <property type="molecule type" value="Genomic_DNA"/>
</dbReference>
<feature type="transmembrane region" description="Helical" evidence="1">
    <location>
        <begin position="144"/>
        <end position="164"/>
    </location>
</feature>
<keyword evidence="1" id="KW-0472">Membrane</keyword>
<feature type="transmembrane region" description="Helical" evidence="1">
    <location>
        <begin position="116"/>
        <end position="137"/>
    </location>
</feature>
<dbReference type="PANTHER" id="PTHR37814:SF1">
    <property type="entry name" value="MEMBRANE PROTEIN"/>
    <property type="match status" value="1"/>
</dbReference>
<evidence type="ECO:0000313" key="3">
    <source>
        <dbReference type="Proteomes" id="UP000623269"/>
    </source>
</evidence>
<feature type="transmembrane region" description="Helical" evidence="1">
    <location>
        <begin position="261"/>
        <end position="290"/>
    </location>
</feature>
<feature type="transmembrane region" description="Helical" evidence="1">
    <location>
        <begin position="222"/>
        <end position="241"/>
    </location>
</feature>
<dbReference type="RefSeq" id="WP_197661047.1">
    <property type="nucleotide sequence ID" value="NZ_JAEAGR010000006.1"/>
</dbReference>
<dbReference type="PANTHER" id="PTHR37814">
    <property type="entry name" value="CONSERVED MEMBRANE PROTEIN"/>
    <property type="match status" value="1"/>
</dbReference>
<organism evidence="2 3">
    <name type="scientific">Mobilitalea sibirica</name>
    <dbReference type="NCBI Taxonomy" id="1462919"/>
    <lineage>
        <taxon>Bacteria</taxon>
        <taxon>Bacillati</taxon>
        <taxon>Bacillota</taxon>
        <taxon>Clostridia</taxon>
        <taxon>Lachnospirales</taxon>
        <taxon>Lachnospiraceae</taxon>
        <taxon>Mobilitalea</taxon>
    </lineage>
</organism>
<evidence type="ECO:0008006" key="4">
    <source>
        <dbReference type="Google" id="ProtNLM"/>
    </source>
</evidence>
<sequence length="357" mass="38265">MKNEGVSTFKVAATYIGTIVGAGFATGQEMLQFFSRFGLTGLFGLVVTTILFIVFGYIIMHLGKSLNAGSHLEIIKYSGGKIIGTVIDWIITFFLFGALTAMIAGTGALFEQQFQISGLVGNIIMTVLTALTVLTGINGVINSISFVVPFLLASVMGISIFAIFKTPPDLTTTRVVIEESGLITNWLLSAILYVSYNTVLSIAVLGPLGVKANSKKALRNGAIIGGLGLGLGSIMIYFAISGNLSEIAKLEVPMIYIAGRISFAIQIIYAIVLIAEIYTTAVGSLFGFTARFVDMKQKPKKGRMIVIVVSLVAFFASQFGFSNLVKYLYPMVGYGGIVLLVCLVYSLFRSKHQKTAS</sequence>
<keyword evidence="1" id="KW-0812">Transmembrane</keyword>
<feature type="transmembrane region" description="Helical" evidence="1">
    <location>
        <begin position="302"/>
        <end position="321"/>
    </location>
</feature>
<feature type="transmembrane region" description="Helical" evidence="1">
    <location>
        <begin position="184"/>
        <end position="210"/>
    </location>
</feature>
<keyword evidence="3" id="KW-1185">Reference proteome</keyword>
<dbReference type="Proteomes" id="UP000623269">
    <property type="component" value="Unassembled WGS sequence"/>
</dbReference>
<accession>A0A8J7H297</accession>
<feature type="transmembrane region" description="Helical" evidence="1">
    <location>
        <begin position="327"/>
        <end position="348"/>
    </location>
</feature>
<name>A0A8J7H297_9FIRM</name>
<evidence type="ECO:0000313" key="2">
    <source>
        <dbReference type="EMBL" id="MBH1940828.1"/>
    </source>
</evidence>
<keyword evidence="1" id="KW-1133">Transmembrane helix</keyword>